<dbReference type="Proteomes" id="UP001199260">
    <property type="component" value="Unassembled WGS sequence"/>
</dbReference>
<keyword evidence="2" id="KW-1185">Reference proteome</keyword>
<proteinExistence type="predicted"/>
<comment type="caution">
    <text evidence="1">The sequence shown here is derived from an EMBL/GenBank/DDBJ whole genome shotgun (WGS) entry which is preliminary data.</text>
</comment>
<protein>
    <submittedName>
        <fullName evidence="1">Uncharacterized protein</fullName>
    </submittedName>
</protein>
<dbReference type="RefSeq" id="WP_230774353.1">
    <property type="nucleotide sequence ID" value="NZ_JAJNCT010000010.1"/>
</dbReference>
<organism evidence="1 2">
    <name type="scientific">Comamonas koreensis</name>
    <dbReference type="NCBI Taxonomy" id="160825"/>
    <lineage>
        <taxon>Bacteria</taxon>
        <taxon>Pseudomonadati</taxon>
        <taxon>Pseudomonadota</taxon>
        <taxon>Betaproteobacteria</taxon>
        <taxon>Burkholderiales</taxon>
        <taxon>Comamonadaceae</taxon>
        <taxon>Comamonas</taxon>
    </lineage>
</organism>
<accession>A0AAW4XVY9</accession>
<evidence type="ECO:0000313" key="2">
    <source>
        <dbReference type="Proteomes" id="UP001199260"/>
    </source>
</evidence>
<sequence length="92" mass="10114">MEVHNPLTRAAAKLRQHGHEAEAVNLEQFAGSLAMPVGQQLVPLVPTVEMFIAGMEADCLGRPSIDDESHVRSIWDAMLSQAKAEQEERQHG</sequence>
<gene>
    <name evidence="1" type="ORF">LPW39_10500</name>
</gene>
<dbReference type="AlphaFoldDB" id="A0AAW4XVY9"/>
<evidence type="ECO:0000313" key="1">
    <source>
        <dbReference type="EMBL" id="MCD2165565.1"/>
    </source>
</evidence>
<reference evidence="1 2" key="1">
    <citation type="submission" date="2021-11" db="EMBL/GenBank/DDBJ databases">
        <title>Genome sequence.</title>
        <authorList>
            <person name="Sun Q."/>
        </authorList>
    </citation>
    <scope>NUCLEOTIDE SEQUENCE [LARGE SCALE GENOMIC DNA]</scope>
    <source>
        <strain evidence="1 2">KCTC 12005</strain>
    </source>
</reference>
<dbReference type="EMBL" id="JAJNCT010000010">
    <property type="protein sequence ID" value="MCD2165565.1"/>
    <property type="molecule type" value="Genomic_DNA"/>
</dbReference>
<name>A0AAW4XVY9_9BURK</name>